<name>A0A379FT01_PRORE</name>
<organism evidence="2 3">
    <name type="scientific">Providencia rettgeri</name>
    <dbReference type="NCBI Taxonomy" id="587"/>
    <lineage>
        <taxon>Bacteria</taxon>
        <taxon>Pseudomonadati</taxon>
        <taxon>Pseudomonadota</taxon>
        <taxon>Gammaproteobacteria</taxon>
        <taxon>Enterobacterales</taxon>
        <taxon>Morganellaceae</taxon>
        <taxon>Providencia</taxon>
    </lineage>
</organism>
<dbReference type="EMBL" id="UGTZ01000001">
    <property type="protein sequence ID" value="SUC31889.1"/>
    <property type="molecule type" value="Genomic_DNA"/>
</dbReference>
<evidence type="ECO:0000259" key="1">
    <source>
        <dbReference type="Pfam" id="PF15970"/>
    </source>
</evidence>
<proteinExistence type="predicted"/>
<dbReference type="RefSeq" id="WP_115167452.1">
    <property type="nucleotide sequence ID" value="NZ_CP077317.1"/>
</dbReference>
<reference evidence="2 3" key="1">
    <citation type="submission" date="2018-06" db="EMBL/GenBank/DDBJ databases">
        <authorList>
            <consortium name="Pathogen Informatics"/>
            <person name="Doyle S."/>
        </authorList>
    </citation>
    <scope>NUCLEOTIDE SEQUENCE [LARGE SCALE GENOMIC DNA]</scope>
    <source>
        <strain evidence="2 3">NCTC11801</strain>
    </source>
</reference>
<sequence length="150" mass="17124">MFNYQATVDFIEEENVYEINFSDFSELQGVSYCKEDVELEAQEILLASFAELVELRKPIPFATQTKSEATFTVYFPIICCLKIALHNAILNSVTQRIDLARRLNINAQQIERLLDIHYASKIELLEQALYILGVEASITVTPKLVDNSMN</sequence>
<evidence type="ECO:0000313" key="2">
    <source>
        <dbReference type="EMBL" id="SUC31889.1"/>
    </source>
</evidence>
<dbReference type="Pfam" id="PF15970">
    <property type="entry name" value="HicB-like_2"/>
    <property type="match status" value="1"/>
</dbReference>
<protein>
    <submittedName>
        <fullName evidence="2">Antitoxin HicB</fullName>
    </submittedName>
</protein>
<dbReference type="GeneID" id="93673668"/>
<accession>A0A379FT01</accession>
<dbReference type="AlphaFoldDB" id="A0A379FT01"/>
<gene>
    <name evidence="2" type="primary">hicB_1</name>
    <name evidence="2" type="ORF">NCTC11801_02857</name>
</gene>
<dbReference type="InterPro" id="IPR031807">
    <property type="entry name" value="HicB-like"/>
</dbReference>
<evidence type="ECO:0000313" key="3">
    <source>
        <dbReference type="Proteomes" id="UP000254208"/>
    </source>
</evidence>
<dbReference type="Proteomes" id="UP000254208">
    <property type="component" value="Unassembled WGS sequence"/>
</dbReference>
<feature type="domain" description="HicB-like antitoxin of toxin-antitoxin system" evidence="1">
    <location>
        <begin position="7"/>
        <end position="82"/>
    </location>
</feature>